<name>A0A2T5G422_HYDSH</name>
<dbReference type="EMBL" id="PEBV01000061">
    <property type="protein sequence ID" value="PTQ50928.1"/>
    <property type="molecule type" value="Genomic_DNA"/>
</dbReference>
<gene>
    <name evidence="2" type="ORF">HSCHL_2040</name>
</gene>
<feature type="transmembrane region" description="Helical" evidence="1">
    <location>
        <begin position="26"/>
        <end position="44"/>
    </location>
</feature>
<evidence type="ECO:0000313" key="3">
    <source>
        <dbReference type="Proteomes" id="UP000244180"/>
    </source>
</evidence>
<comment type="caution">
    <text evidence="2">The sequence shown here is derived from an EMBL/GenBank/DDBJ whole genome shotgun (WGS) entry which is preliminary data.</text>
</comment>
<keyword evidence="1" id="KW-1133">Transmembrane helix</keyword>
<dbReference type="AlphaFoldDB" id="A0A2T5G422"/>
<evidence type="ECO:0000256" key="1">
    <source>
        <dbReference type="SAM" id="Phobius"/>
    </source>
</evidence>
<feature type="transmembrane region" description="Helical" evidence="1">
    <location>
        <begin position="89"/>
        <end position="107"/>
    </location>
</feature>
<sequence>MNWILFSATISFSSFVEELTAKMTGPLFATIFFLSNGIAKFMALPIRRWIFRRPELLSSVFNVLTFIVFVLFLFATWRYPLAEVVRWPHSLFALLLDLIGWAAWIILARREGKREEA</sequence>
<reference evidence="2 3" key="1">
    <citation type="submission" date="2017-08" db="EMBL/GenBank/DDBJ databases">
        <title>Burning lignite coal seam in the remote Altai Mountains harbors a hydrogen-driven thermophilic microbial community.</title>
        <authorList>
            <person name="Kadnikov V.V."/>
            <person name="Mardanov A.V."/>
            <person name="Ivasenko D."/>
            <person name="Beletsky A.V."/>
            <person name="Karnachuk O.V."/>
            <person name="Ravin N.V."/>
        </authorList>
    </citation>
    <scope>NUCLEOTIDE SEQUENCE [LARGE SCALE GENOMIC DNA]</scope>
    <source>
        <strain evidence="2">AL33</strain>
    </source>
</reference>
<feature type="transmembrane region" description="Helical" evidence="1">
    <location>
        <begin position="56"/>
        <end position="77"/>
    </location>
</feature>
<dbReference type="Proteomes" id="UP000244180">
    <property type="component" value="Unassembled WGS sequence"/>
</dbReference>
<dbReference type="RefSeq" id="WP_273000791.1">
    <property type="nucleotide sequence ID" value="NZ_PEBV01000061.1"/>
</dbReference>
<protein>
    <submittedName>
        <fullName evidence="2">Uncharacterized protein</fullName>
    </submittedName>
</protein>
<proteinExistence type="predicted"/>
<keyword evidence="1" id="KW-0812">Transmembrane</keyword>
<keyword evidence="1" id="KW-0472">Membrane</keyword>
<evidence type="ECO:0000313" key="2">
    <source>
        <dbReference type="EMBL" id="PTQ50928.1"/>
    </source>
</evidence>
<organism evidence="2 3">
    <name type="scientific">Hydrogenibacillus schlegelii</name>
    <name type="common">Bacillus schlegelii</name>
    <dbReference type="NCBI Taxonomy" id="1484"/>
    <lineage>
        <taxon>Bacteria</taxon>
        <taxon>Bacillati</taxon>
        <taxon>Bacillota</taxon>
        <taxon>Bacilli</taxon>
        <taxon>Bacillales</taxon>
        <taxon>Bacillales Family X. Incertae Sedis</taxon>
        <taxon>Hydrogenibacillus</taxon>
    </lineage>
</organism>
<accession>A0A2T5G422</accession>